<comment type="caution">
    <text evidence="2">The sequence shown here is derived from an EMBL/GenBank/DDBJ whole genome shotgun (WGS) entry which is preliminary data.</text>
</comment>
<protein>
    <submittedName>
        <fullName evidence="2">Hint domain-containing protein</fullName>
    </submittedName>
</protein>
<keyword evidence="3" id="KW-1185">Reference proteome</keyword>
<proteinExistence type="predicted"/>
<dbReference type="Pfam" id="PF13403">
    <property type="entry name" value="Hint_2"/>
    <property type="match status" value="1"/>
</dbReference>
<name>A0ABT8D9K9_9RHOB</name>
<evidence type="ECO:0000259" key="1">
    <source>
        <dbReference type="Pfam" id="PF13403"/>
    </source>
</evidence>
<organism evidence="2 3">
    <name type="scientific">Paracoccus cavernae</name>
    <dbReference type="NCBI Taxonomy" id="1571207"/>
    <lineage>
        <taxon>Bacteria</taxon>
        <taxon>Pseudomonadati</taxon>
        <taxon>Pseudomonadota</taxon>
        <taxon>Alphaproteobacteria</taxon>
        <taxon>Rhodobacterales</taxon>
        <taxon>Paracoccaceae</taxon>
        <taxon>Paracoccus</taxon>
    </lineage>
</organism>
<gene>
    <name evidence="2" type="ORF">QWZ10_16885</name>
</gene>
<sequence length="134" mass="14445">MRVSPQHRILVRSAIAQRMFGAQEVLVAAKQLSGLDGIRSLPATDEGGDGITYVHFLFDAHQIIYANGAEAESLYTGPAALRTLGPAALREIHTLFPELAEATDPPRPARPLIAGREGRSLAARHMRNSKPLLG</sequence>
<dbReference type="EMBL" id="JAUFRC010000001">
    <property type="protein sequence ID" value="MDN3713006.1"/>
    <property type="molecule type" value="Genomic_DNA"/>
</dbReference>
<reference evidence="3" key="1">
    <citation type="journal article" date="2019" name="Int. J. Syst. Evol. Microbiol.">
        <title>The Global Catalogue of Microorganisms (GCM) 10K type strain sequencing project: providing services to taxonomists for standard genome sequencing and annotation.</title>
        <authorList>
            <consortium name="The Broad Institute Genomics Platform"/>
            <consortium name="The Broad Institute Genome Sequencing Center for Infectious Disease"/>
            <person name="Wu L."/>
            <person name="Ma J."/>
        </authorList>
    </citation>
    <scope>NUCLEOTIDE SEQUENCE [LARGE SCALE GENOMIC DNA]</scope>
    <source>
        <strain evidence="3">CECT 8482</strain>
    </source>
</reference>
<dbReference type="Proteomes" id="UP001243846">
    <property type="component" value="Unassembled WGS sequence"/>
</dbReference>
<feature type="domain" description="Hedgehog/Intein (Hint)" evidence="1">
    <location>
        <begin position="1"/>
        <end position="77"/>
    </location>
</feature>
<evidence type="ECO:0000313" key="2">
    <source>
        <dbReference type="EMBL" id="MDN3713006.1"/>
    </source>
</evidence>
<accession>A0ABT8D9K9</accession>
<dbReference type="InterPro" id="IPR028992">
    <property type="entry name" value="Hedgehog/Intein_dom"/>
</dbReference>
<evidence type="ECO:0000313" key="3">
    <source>
        <dbReference type="Proteomes" id="UP001243846"/>
    </source>
</evidence>